<evidence type="ECO:0000259" key="2">
    <source>
        <dbReference type="PROSITE" id="PS51886"/>
    </source>
</evidence>
<protein>
    <recommendedName>
        <fullName evidence="2">TLDc domain-containing protein</fullName>
    </recommendedName>
</protein>
<accession>A0A397VJT9</accession>
<evidence type="ECO:0000313" key="4">
    <source>
        <dbReference type="Proteomes" id="UP000266673"/>
    </source>
</evidence>
<comment type="caution">
    <text evidence="3">The sequence shown here is derived from an EMBL/GenBank/DDBJ whole genome shotgun (WGS) entry which is preliminary data.</text>
</comment>
<dbReference type="InterPro" id="IPR006571">
    <property type="entry name" value="TLDc_dom"/>
</dbReference>
<dbReference type="OrthoDB" id="2369013at2759"/>
<reference evidence="3 4" key="1">
    <citation type="submission" date="2018-06" db="EMBL/GenBank/DDBJ databases">
        <title>Comparative genomics reveals the genomic features of Rhizophagus irregularis, R. cerebriforme, R. diaphanum and Gigaspora rosea, and their symbiotic lifestyle signature.</title>
        <authorList>
            <person name="Morin E."/>
            <person name="San Clemente H."/>
            <person name="Chen E.C.H."/>
            <person name="De La Providencia I."/>
            <person name="Hainaut M."/>
            <person name="Kuo A."/>
            <person name="Kohler A."/>
            <person name="Murat C."/>
            <person name="Tang N."/>
            <person name="Roy S."/>
            <person name="Loubradou J."/>
            <person name="Henrissat B."/>
            <person name="Grigoriev I.V."/>
            <person name="Corradi N."/>
            <person name="Roux C."/>
            <person name="Martin F.M."/>
        </authorList>
    </citation>
    <scope>NUCLEOTIDE SEQUENCE [LARGE SCALE GENOMIC DNA]</scope>
    <source>
        <strain evidence="3 4">DAOM 194757</strain>
    </source>
</reference>
<dbReference type="Pfam" id="PF07534">
    <property type="entry name" value="TLD"/>
    <property type="match status" value="1"/>
</dbReference>
<dbReference type="PROSITE" id="PS51886">
    <property type="entry name" value="TLDC"/>
    <property type="match status" value="1"/>
</dbReference>
<dbReference type="EMBL" id="QKWP01000293">
    <property type="protein sequence ID" value="RIB22755.1"/>
    <property type="molecule type" value="Genomic_DNA"/>
</dbReference>
<feature type="signal peptide" evidence="1">
    <location>
        <begin position="1"/>
        <end position="21"/>
    </location>
</feature>
<dbReference type="Proteomes" id="UP000266673">
    <property type="component" value="Unassembled WGS sequence"/>
</dbReference>
<keyword evidence="1" id="KW-0732">Signal</keyword>
<organism evidence="3 4">
    <name type="scientific">Gigaspora rosea</name>
    <dbReference type="NCBI Taxonomy" id="44941"/>
    <lineage>
        <taxon>Eukaryota</taxon>
        <taxon>Fungi</taxon>
        <taxon>Fungi incertae sedis</taxon>
        <taxon>Mucoromycota</taxon>
        <taxon>Glomeromycotina</taxon>
        <taxon>Glomeromycetes</taxon>
        <taxon>Diversisporales</taxon>
        <taxon>Gigasporaceae</taxon>
        <taxon>Gigaspora</taxon>
    </lineage>
</organism>
<sequence>FNLLIHLLLVMMNILQRFHHGLIVVGTRDGFTCETFHRLCDNIPGTVVVIKVNGTNELLGGYNPLAWKPNDQFKWFSTTDSFIFFIENTKFIEFHP</sequence>
<dbReference type="AlphaFoldDB" id="A0A397VJT9"/>
<feature type="domain" description="TLDc" evidence="2">
    <location>
        <begin position="1"/>
        <end position="96"/>
    </location>
</feature>
<feature type="non-terminal residue" evidence="3">
    <location>
        <position position="1"/>
    </location>
</feature>
<evidence type="ECO:0000256" key="1">
    <source>
        <dbReference type="SAM" id="SignalP"/>
    </source>
</evidence>
<keyword evidence="4" id="KW-1185">Reference proteome</keyword>
<evidence type="ECO:0000313" key="3">
    <source>
        <dbReference type="EMBL" id="RIB22755.1"/>
    </source>
</evidence>
<name>A0A397VJT9_9GLOM</name>
<feature type="chain" id="PRO_5017394592" description="TLDc domain-containing protein" evidence="1">
    <location>
        <begin position="22"/>
        <end position="96"/>
    </location>
</feature>
<gene>
    <name evidence="3" type="ORF">C2G38_2074650</name>
</gene>
<proteinExistence type="predicted"/>